<dbReference type="GeneID" id="64633634"/>
<keyword evidence="3" id="KW-1185">Reference proteome</keyword>
<feature type="compositionally biased region" description="Basic and acidic residues" evidence="1">
    <location>
        <begin position="115"/>
        <end position="127"/>
    </location>
</feature>
<accession>A0A9P7EIS3</accession>
<evidence type="ECO:0000313" key="2">
    <source>
        <dbReference type="EMBL" id="KAG1822052.1"/>
    </source>
</evidence>
<comment type="caution">
    <text evidence="2">The sequence shown here is derived from an EMBL/GenBank/DDBJ whole genome shotgun (WGS) entry which is preliminary data.</text>
</comment>
<feature type="compositionally biased region" description="Basic and acidic residues" evidence="1">
    <location>
        <begin position="84"/>
        <end position="96"/>
    </location>
</feature>
<feature type="compositionally biased region" description="Polar residues" evidence="1">
    <location>
        <begin position="49"/>
        <end position="58"/>
    </location>
</feature>
<name>A0A9P7EIS3_9AGAM</name>
<dbReference type="EMBL" id="JABBWG010000006">
    <property type="protein sequence ID" value="KAG1822052.1"/>
    <property type="molecule type" value="Genomic_DNA"/>
</dbReference>
<feature type="compositionally biased region" description="Acidic residues" evidence="1">
    <location>
        <begin position="97"/>
        <end position="107"/>
    </location>
</feature>
<organism evidence="2 3">
    <name type="scientific">Suillus subaureus</name>
    <dbReference type="NCBI Taxonomy" id="48587"/>
    <lineage>
        <taxon>Eukaryota</taxon>
        <taxon>Fungi</taxon>
        <taxon>Dikarya</taxon>
        <taxon>Basidiomycota</taxon>
        <taxon>Agaricomycotina</taxon>
        <taxon>Agaricomycetes</taxon>
        <taxon>Agaricomycetidae</taxon>
        <taxon>Boletales</taxon>
        <taxon>Suillineae</taxon>
        <taxon>Suillaceae</taxon>
        <taxon>Suillus</taxon>
    </lineage>
</organism>
<dbReference type="OrthoDB" id="2692241at2759"/>
<evidence type="ECO:0000256" key="1">
    <source>
        <dbReference type="SAM" id="MobiDB-lite"/>
    </source>
</evidence>
<dbReference type="Proteomes" id="UP000807769">
    <property type="component" value="Unassembled WGS sequence"/>
</dbReference>
<sequence>MNEDINSEFGDEHGDTLVNADMHSLSSSGGEHMDTGSWSALENEFAESENVQSATYESNADLFNGDEESDDEADEGAGSELEDECSKFRYGDLEERIIEDDNEDDASDGVSEIDLGDKDGEGAAENKEDYDDYGEY</sequence>
<gene>
    <name evidence="2" type="ORF">BJ212DRAFT_1477881</name>
</gene>
<protein>
    <submittedName>
        <fullName evidence="2">Uncharacterized protein</fullName>
    </submittedName>
</protein>
<evidence type="ECO:0000313" key="3">
    <source>
        <dbReference type="Proteomes" id="UP000807769"/>
    </source>
</evidence>
<feature type="compositionally biased region" description="Acidic residues" evidence="1">
    <location>
        <begin position="64"/>
        <end position="83"/>
    </location>
</feature>
<reference evidence="2" key="1">
    <citation type="journal article" date="2020" name="New Phytol.">
        <title>Comparative genomics reveals dynamic genome evolution in host specialist ectomycorrhizal fungi.</title>
        <authorList>
            <person name="Lofgren L.A."/>
            <person name="Nguyen N.H."/>
            <person name="Vilgalys R."/>
            <person name="Ruytinx J."/>
            <person name="Liao H.L."/>
            <person name="Branco S."/>
            <person name="Kuo A."/>
            <person name="LaButti K."/>
            <person name="Lipzen A."/>
            <person name="Andreopoulos W."/>
            <person name="Pangilinan J."/>
            <person name="Riley R."/>
            <person name="Hundley H."/>
            <person name="Na H."/>
            <person name="Barry K."/>
            <person name="Grigoriev I.V."/>
            <person name="Stajich J.E."/>
            <person name="Kennedy P.G."/>
        </authorList>
    </citation>
    <scope>NUCLEOTIDE SEQUENCE</scope>
    <source>
        <strain evidence="2">MN1</strain>
    </source>
</reference>
<proteinExistence type="predicted"/>
<dbReference type="RefSeq" id="XP_041196792.1">
    <property type="nucleotide sequence ID" value="XM_041339618.1"/>
</dbReference>
<dbReference type="AlphaFoldDB" id="A0A9P7EIS3"/>
<feature type="region of interest" description="Disordered" evidence="1">
    <location>
        <begin position="1"/>
        <end position="136"/>
    </location>
</feature>